<dbReference type="Pfam" id="PF21157">
    <property type="entry name" value="DksA_N"/>
    <property type="match status" value="1"/>
</dbReference>
<evidence type="ECO:0000256" key="3">
    <source>
        <dbReference type="ARBA" id="ARBA00022833"/>
    </source>
</evidence>
<dbReference type="KEGG" id="drt:Dret_2293"/>
<sequence>MDREQLHHMNTVLSQKKQELEEAIGQMQNDLATMPHNLADPADQATLSTDRQLALLRQQRLLHQLHEVEQALHQLANGEYGLCEECGEEIGVPRLVACPSARLCIECQEQLERAA</sequence>
<keyword evidence="1" id="KW-0479">Metal-binding</keyword>
<dbReference type="InterPro" id="IPR000962">
    <property type="entry name" value="Znf_DskA_TraR"/>
</dbReference>
<evidence type="ECO:0000256" key="2">
    <source>
        <dbReference type="ARBA" id="ARBA00022771"/>
    </source>
</evidence>
<reference evidence="9" key="1">
    <citation type="submission" date="2009-09" db="EMBL/GenBank/DDBJ databases">
        <title>The complete chromosome of Desulfohalobium retbaense DSM 5692.</title>
        <authorList>
            <consortium name="US DOE Joint Genome Institute (JGI-PGF)"/>
            <person name="Lucas S."/>
            <person name="Copeland A."/>
            <person name="Lapidus A."/>
            <person name="Glavina del Rio T."/>
            <person name="Dalin E."/>
            <person name="Tice H."/>
            <person name="Bruce D."/>
            <person name="Goodwin L."/>
            <person name="Pitluck S."/>
            <person name="Kyrpides N."/>
            <person name="Mavromatis K."/>
            <person name="Ivanova N."/>
            <person name="Mikhailova N."/>
            <person name="Munk A.C."/>
            <person name="Brettin T."/>
            <person name="Detter J.C."/>
            <person name="Han C."/>
            <person name="Tapia R."/>
            <person name="Larimer F."/>
            <person name="Land M."/>
            <person name="Hauser L."/>
            <person name="Markowitz V."/>
            <person name="Cheng J.-F."/>
            <person name="Hugenholtz P."/>
            <person name="Woyke T."/>
            <person name="Wu D."/>
            <person name="Spring S."/>
            <person name="Klenk H.-P."/>
            <person name="Eisen J.A."/>
        </authorList>
    </citation>
    <scope>NUCLEOTIDE SEQUENCE [LARGE SCALE GENOMIC DNA]</scope>
    <source>
        <strain evidence="9">DSM 5692</strain>
    </source>
</reference>
<dbReference type="EMBL" id="CP001734">
    <property type="protein sequence ID" value="ACV69577.1"/>
    <property type="molecule type" value="Genomic_DNA"/>
</dbReference>
<dbReference type="PROSITE" id="PS51128">
    <property type="entry name" value="ZF_DKSA_2"/>
    <property type="match status" value="1"/>
</dbReference>
<feature type="domain" description="Zinc finger DksA/TraR C4-type" evidence="6">
    <location>
        <begin position="78"/>
        <end position="113"/>
    </location>
</feature>
<evidence type="ECO:0000259" key="7">
    <source>
        <dbReference type="Pfam" id="PF21157"/>
    </source>
</evidence>
<protein>
    <submittedName>
        <fullName evidence="8">Transcriptional regulator, TraR/DksA family</fullName>
    </submittedName>
</protein>
<dbReference type="eggNOG" id="COG1734">
    <property type="taxonomic scope" value="Bacteria"/>
</dbReference>
<evidence type="ECO:0000256" key="5">
    <source>
        <dbReference type="SAM" id="Coils"/>
    </source>
</evidence>
<dbReference type="PANTHER" id="PTHR33823:SF4">
    <property type="entry name" value="GENERAL STRESS PROTEIN 16O"/>
    <property type="match status" value="1"/>
</dbReference>
<keyword evidence="5" id="KW-0175">Coiled coil</keyword>
<organism evidence="8 9">
    <name type="scientific">Desulfohalobium retbaense (strain ATCC 49708 / DSM 5692 / JCM 16813 / HR100)</name>
    <dbReference type="NCBI Taxonomy" id="485915"/>
    <lineage>
        <taxon>Bacteria</taxon>
        <taxon>Pseudomonadati</taxon>
        <taxon>Thermodesulfobacteriota</taxon>
        <taxon>Desulfovibrionia</taxon>
        <taxon>Desulfovibrionales</taxon>
        <taxon>Desulfohalobiaceae</taxon>
        <taxon>Desulfohalobium</taxon>
    </lineage>
</organism>
<evidence type="ECO:0000259" key="6">
    <source>
        <dbReference type="Pfam" id="PF01258"/>
    </source>
</evidence>
<dbReference type="Gene3D" id="1.20.120.910">
    <property type="entry name" value="DksA, coiled-coil domain"/>
    <property type="match status" value="1"/>
</dbReference>
<dbReference type="Proteomes" id="UP000001052">
    <property type="component" value="Chromosome"/>
</dbReference>
<keyword evidence="9" id="KW-1185">Reference proteome</keyword>
<dbReference type="InterPro" id="IPR037187">
    <property type="entry name" value="DnaK_N"/>
</dbReference>
<dbReference type="PROSITE" id="PS01102">
    <property type="entry name" value="ZF_DKSA_1"/>
    <property type="match status" value="1"/>
</dbReference>
<dbReference type="SUPFAM" id="SSF109635">
    <property type="entry name" value="DnaK suppressor protein DksA, alpha-hairpin domain"/>
    <property type="match status" value="1"/>
</dbReference>
<dbReference type="InterPro" id="IPR048489">
    <property type="entry name" value="DksA_N"/>
</dbReference>
<gene>
    <name evidence="8" type="ordered locus">Dret_2293</name>
</gene>
<dbReference type="Pfam" id="PF01258">
    <property type="entry name" value="zf-dskA_traR"/>
    <property type="match status" value="1"/>
</dbReference>
<evidence type="ECO:0000313" key="9">
    <source>
        <dbReference type="Proteomes" id="UP000001052"/>
    </source>
</evidence>
<dbReference type="PANTHER" id="PTHR33823">
    <property type="entry name" value="RNA POLYMERASE-BINDING TRANSCRIPTION FACTOR DKSA-RELATED"/>
    <property type="match status" value="1"/>
</dbReference>
<dbReference type="RefSeq" id="WP_015752718.1">
    <property type="nucleotide sequence ID" value="NC_013223.1"/>
</dbReference>
<dbReference type="HOGENOM" id="CLU_043144_2_1_7"/>
<feature type="domain" description="DnaK suppressor protein DksA N-terminal" evidence="7">
    <location>
        <begin position="5"/>
        <end position="74"/>
    </location>
</feature>
<dbReference type="AlphaFoldDB" id="C8X580"/>
<feature type="coiled-coil region" evidence="5">
    <location>
        <begin position="3"/>
        <end position="30"/>
    </location>
</feature>
<evidence type="ECO:0000256" key="1">
    <source>
        <dbReference type="ARBA" id="ARBA00022723"/>
    </source>
</evidence>
<name>C8X580_DESRD</name>
<evidence type="ECO:0000256" key="4">
    <source>
        <dbReference type="PROSITE-ProRule" id="PRU00510"/>
    </source>
</evidence>
<keyword evidence="2" id="KW-0863">Zinc-finger</keyword>
<keyword evidence="3" id="KW-0862">Zinc</keyword>
<dbReference type="GO" id="GO:0008270">
    <property type="term" value="F:zinc ion binding"/>
    <property type="evidence" value="ECO:0007669"/>
    <property type="project" value="UniProtKB-KW"/>
</dbReference>
<evidence type="ECO:0000313" key="8">
    <source>
        <dbReference type="EMBL" id="ACV69577.1"/>
    </source>
</evidence>
<dbReference type="STRING" id="485915.Dret_2293"/>
<feature type="zinc finger region" description="dksA C4-type" evidence="4">
    <location>
        <begin position="83"/>
        <end position="107"/>
    </location>
</feature>
<dbReference type="InterPro" id="IPR020458">
    <property type="entry name" value="Znf_DskA_TraR_CS"/>
</dbReference>
<dbReference type="SUPFAM" id="SSF57716">
    <property type="entry name" value="Glucocorticoid receptor-like (DNA-binding domain)"/>
    <property type="match status" value="1"/>
</dbReference>
<proteinExistence type="predicted"/>
<accession>C8X580</accession>
<reference evidence="8 9" key="2">
    <citation type="journal article" date="2010" name="Stand. Genomic Sci.">
        <title>Complete genome sequence of Desulfohalobium retbaense type strain (HR(100)).</title>
        <authorList>
            <person name="Spring S."/>
            <person name="Nolan M."/>
            <person name="Lapidus A."/>
            <person name="Glavina Del Rio T."/>
            <person name="Copeland A."/>
            <person name="Tice H."/>
            <person name="Cheng J.F."/>
            <person name="Lucas S."/>
            <person name="Land M."/>
            <person name="Chen F."/>
            <person name="Bruce D."/>
            <person name="Goodwin L."/>
            <person name="Pitluck S."/>
            <person name="Ivanova N."/>
            <person name="Mavromatis K."/>
            <person name="Mikhailova N."/>
            <person name="Pati A."/>
            <person name="Chen A."/>
            <person name="Palaniappan K."/>
            <person name="Hauser L."/>
            <person name="Chang Y.J."/>
            <person name="Jeffries C.D."/>
            <person name="Munk C."/>
            <person name="Kiss H."/>
            <person name="Chain P."/>
            <person name="Han C."/>
            <person name="Brettin T."/>
            <person name="Detter J.C."/>
            <person name="Schuler E."/>
            <person name="Goker M."/>
            <person name="Rohde M."/>
            <person name="Bristow J."/>
            <person name="Eisen J.A."/>
            <person name="Markowitz V."/>
            <person name="Hugenholtz P."/>
            <person name="Kyrpides N.C."/>
            <person name="Klenk H.P."/>
        </authorList>
    </citation>
    <scope>NUCLEOTIDE SEQUENCE [LARGE SCALE GENOMIC DNA]</scope>
    <source>
        <strain evidence="8 9">DSM 5692</strain>
    </source>
</reference>
<dbReference type="OrthoDB" id="9803742at2"/>